<protein>
    <submittedName>
        <fullName evidence="2">Uncharacterized protein</fullName>
    </submittedName>
</protein>
<feature type="transmembrane region" description="Helical" evidence="1">
    <location>
        <begin position="42"/>
        <end position="61"/>
    </location>
</feature>
<evidence type="ECO:0000256" key="1">
    <source>
        <dbReference type="SAM" id="Phobius"/>
    </source>
</evidence>
<dbReference type="EMBL" id="JBCEZU010000145">
    <property type="protein sequence ID" value="KAK9524809.1"/>
    <property type="molecule type" value="Genomic_DNA"/>
</dbReference>
<evidence type="ECO:0000313" key="2">
    <source>
        <dbReference type="EMBL" id="KAK9524809.1"/>
    </source>
</evidence>
<dbReference type="Proteomes" id="UP001488805">
    <property type="component" value="Unassembled WGS sequence"/>
</dbReference>
<feature type="transmembrane region" description="Helical" evidence="1">
    <location>
        <begin position="151"/>
        <end position="171"/>
    </location>
</feature>
<keyword evidence="1" id="KW-0812">Transmembrane</keyword>
<dbReference type="AlphaFoldDB" id="A0AAW1EQ33"/>
<keyword evidence="3" id="KW-1185">Reference proteome</keyword>
<reference evidence="2 3" key="1">
    <citation type="journal article" date="2024" name="Genome Biol. Evol.">
        <title>Chromosome-level genome assembly of the viviparous eelpout Zoarces viviparus.</title>
        <authorList>
            <person name="Fuhrmann N."/>
            <person name="Brasseur M.V."/>
            <person name="Bakowski C.E."/>
            <person name="Podsiadlowski L."/>
            <person name="Prost S."/>
            <person name="Krehenwinkel H."/>
            <person name="Mayer C."/>
        </authorList>
    </citation>
    <scope>NUCLEOTIDE SEQUENCE [LARGE SCALE GENOMIC DNA]</scope>
    <source>
        <strain evidence="2">NO-MEL_2022_Ind0_liver</strain>
    </source>
</reference>
<dbReference type="PANTHER" id="PTHR33444:SF10">
    <property type="entry name" value="NOVEL PROTEIN"/>
    <property type="match status" value="1"/>
</dbReference>
<accession>A0AAW1EQ33</accession>
<organism evidence="2 3">
    <name type="scientific">Zoarces viviparus</name>
    <name type="common">Viviparous eelpout</name>
    <name type="synonym">Blennius viviparus</name>
    <dbReference type="NCBI Taxonomy" id="48416"/>
    <lineage>
        <taxon>Eukaryota</taxon>
        <taxon>Metazoa</taxon>
        <taxon>Chordata</taxon>
        <taxon>Craniata</taxon>
        <taxon>Vertebrata</taxon>
        <taxon>Euteleostomi</taxon>
        <taxon>Actinopterygii</taxon>
        <taxon>Neopterygii</taxon>
        <taxon>Teleostei</taxon>
        <taxon>Neoteleostei</taxon>
        <taxon>Acanthomorphata</taxon>
        <taxon>Eupercaria</taxon>
        <taxon>Perciformes</taxon>
        <taxon>Cottioidei</taxon>
        <taxon>Zoarcales</taxon>
        <taxon>Zoarcidae</taxon>
        <taxon>Zoarcinae</taxon>
        <taxon>Zoarces</taxon>
    </lineage>
</organism>
<comment type="caution">
    <text evidence="2">The sequence shown here is derived from an EMBL/GenBank/DDBJ whole genome shotgun (WGS) entry which is preliminary data.</text>
</comment>
<feature type="transmembrane region" description="Helical" evidence="1">
    <location>
        <begin position="73"/>
        <end position="90"/>
    </location>
</feature>
<dbReference type="PANTHER" id="PTHR33444">
    <property type="entry name" value="SI:DKEY-19B23.12-RELATED"/>
    <property type="match status" value="1"/>
</dbReference>
<keyword evidence="1" id="KW-1133">Transmembrane helix</keyword>
<feature type="transmembrane region" description="Helical" evidence="1">
    <location>
        <begin position="110"/>
        <end position="131"/>
    </location>
</feature>
<sequence>MPTRDTTSAPSTDRPVTITVGAILKLQVKPPPSRPPRLSVKVTVLMAVVILARVIFGVVYMKDCPQQPNIPNYLLGLALLWLLMIPFVTLPCESDAAQPQELPRGFKACLLCSLSLSLYSWILAGDVWVFSVYQPNYHPAAADGLYCNKTLYTFAFWNAVWETLVISVHLAGRCKTLMCYVVMSPVPTSRDFDGNV</sequence>
<evidence type="ECO:0000313" key="3">
    <source>
        <dbReference type="Proteomes" id="UP001488805"/>
    </source>
</evidence>
<name>A0AAW1EQ33_ZOAVI</name>
<dbReference type="InterPro" id="IPR040350">
    <property type="entry name" value="TMEM272"/>
</dbReference>
<proteinExistence type="predicted"/>
<keyword evidence="1" id="KW-0472">Membrane</keyword>
<gene>
    <name evidence="2" type="ORF">VZT92_017175</name>
</gene>